<dbReference type="EMBL" id="CP036263">
    <property type="protein sequence ID" value="QDS96803.1"/>
    <property type="molecule type" value="Genomic_DNA"/>
</dbReference>
<keyword evidence="6 7" id="KW-0030">Aminoacyl-tRNA synthetase</keyword>
<dbReference type="KEGG" id="amob:HG15A2_00610"/>
<keyword evidence="5 7" id="KW-0067">ATP-binding</keyword>
<gene>
    <name evidence="9" type="ORF">HG15A2_00610</name>
</gene>
<dbReference type="InterPro" id="IPR001412">
    <property type="entry name" value="aa-tRNA-synth_I_CS"/>
</dbReference>
<evidence type="ECO:0000256" key="3">
    <source>
        <dbReference type="ARBA" id="ARBA00022741"/>
    </source>
</evidence>
<sequence>MSRTRLAPSPTGALHLGNARTFLVNWALARQQGWKIVLRIEDLDGPRVKEGAAQQAIDDLQWLGLDWDEGPLYQLAVHTPYEQALEQLAQAGHIYPCRCTRKQIEAAALSAPHGSSHETRYPGTCRPAEPTPTSWLANQSEGTAWRLRVEPGDTQFEDAFAGTQVASVEQSVGDFLVATKVGLPAYQLAVVVDDSRQGIDEVVRGDDLLRSTHRQLLVQRLLEIDNTPRYTHLPLVVGEDGRRLAKRHGDTRLDYYREAGVSPERVVGLLAKWCGVGEQQEMIAAEFADCFRLQSLPRESAVFRATDDEYLRDC</sequence>
<dbReference type="PANTHER" id="PTHR43311">
    <property type="entry name" value="GLUTAMATE--TRNA LIGASE"/>
    <property type="match status" value="1"/>
</dbReference>
<evidence type="ECO:0000256" key="7">
    <source>
        <dbReference type="RuleBase" id="RU363037"/>
    </source>
</evidence>
<evidence type="ECO:0000259" key="8">
    <source>
        <dbReference type="Pfam" id="PF00749"/>
    </source>
</evidence>
<dbReference type="InterPro" id="IPR022380">
    <property type="entry name" value="Glu-Q_tRNA(Asp)_Synthase"/>
</dbReference>
<reference evidence="9 10" key="1">
    <citation type="submission" date="2019-02" db="EMBL/GenBank/DDBJ databases">
        <title>Deep-cultivation of Planctomycetes and their phenomic and genomic characterization uncovers novel biology.</title>
        <authorList>
            <person name="Wiegand S."/>
            <person name="Jogler M."/>
            <person name="Boedeker C."/>
            <person name="Pinto D."/>
            <person name="Vollmers J."/>
            <person name="Rivas-Marin E."/>
            <person name="Kohn T."/>
            <person name="Peeters S.H."/>
            <person name="Heuer A."/>
            <person name="Rast P."/>
            <person name="Oberbeckmann S."/>
            <person name="Bunk B."/>
            <person name="Jeske O."/>
            <person name="Meyerdierks A."/>
            <person name="Storesund J.E."/>
            <person name="Kallscheuer N."/>
            <person name="Luecker S."/>
            <person name="Lage O.M."/>
            <person name="Pohl T."/>
            <person name="Merkel B.J."/>
            <person name="Hornburger P."/>
            <person name="Mueller R.-W."/>
            <person name="Bruemmer F."/>
            <person name="Labrenz M."/>
            <person name="Spormann A.M."/>
            <person name="Op den Camp H."/>
            <person name="Overmann J."/>
            <person name="Amann R."/>
            <person name="Jetten M.S.M."/>
            <person name="Mascher T."/>
            <person name="Medema M.H."/>
            <person name="Devos D.P."/>
            <person name="Kaster A.-K."/>
            <person name="Ovreas L."/>
            <person name="Rohde M."/>
            <person name="Galperin M.Y."/>
            <person name="Jogler C."/>
        </authorList>
    </citation>
    <scope>NUCLEOTIDE SEQUENCE [LARGE SCALE GENOMIC DNA]</scope>
    <source>
        <strain evidence="9 10">HG15A2</strain>
    </source>
</reference>
<dbReference type="InterPro" id="IPR049940">
    <property type="entry name" value="GluQ/Sye"/>
</dbReference>
<keyword evidence="3 7" id="KW-0547">Nucleotide-binding</keyword>
<keyword evidence="1 7" id="KW-0436">Ligase</keyword>
<evidence type="ECO:0000313" key="9">
    <source>
        <dbReference type="EMBL" id="QDS96803.1"/>
    </source>
</evidence>
<dbReference type="NCBIfam" id="NF004314">
    <property type="entry name" value="PRK05710.1-3"/>
    <property type="match status" value="1"/>
</dbReference>
<keyword evidence="10" id="KW-1185">Reference proteome</keyword>
<feature type="domain" description="Glutamyl/glutaminyl-tRNA synthetase class Ib catalytic" evidence="8">
    <location>
        <begin position="3"/>
        <end position="296"/>
    </location>
</feature>
<dbReference type="PANTHER" id="PTHR43311:SF1">
    <property type="entry name" value="GLUTAMYL-Q TRNA(ASP) SYNTHETASE"/>
    <property type="match status" value="1"/>
</dbReference>
<evidence type="ECO:0000313" key="10">
    <source>
        <dbReference type="Proteomes" id="UP000319852"/>
    </source>
</evidence>
<evidence type="ECO:0000256" key="6">
    <source>
        <dbReference type="ARBA" id="ARBA00023146"/>
    </source>
</evidence>
<dbReference type="PRINTS" id="PR00987">
    <property type="entry name" value="TRNASYNTHGLU"/>
</dbReference>
<dbReference type="NCBIfam" id="TIGR03838">
    <property type="entry name" value="queuosine_YadB"/>
    <property type="match status" value="1"/>
</dbReference>
<proteinExistence type="inferred from homology"/>
<dbReference type="Proteomes" id="UP000319852">
    <property type="component" value="Chromosome"/>
</dbReference>
<dbReference type="GO" id="GO:0004818">
    <property type="term" value="F:glutamate-tRNA ligase activity"/>
    <property type="evidence" value="ECO:0007669"/>
    <property type="project" value="TreeGrafter"/>
</dbReference>
<dbReference type="InterPro" id="IPR014729">
    <property type="entry name" value="Rossmann-like_a/b/a_fold"/>
</dbReference>
<dbReference type="GO" id="GO:0006400">
    <property type="term" value="P:tRNA modification"/>
    <property type="evidence" value="ECO:0007669"/>
    <property type="project" value="InterPro"/>
</dbReference>
<keyword evidence="4" id="KW-0862">Zinc</keyword>
<comment type="similarity">
    <text evidence="7">Belongs to the class-I aminoacyl-tRNA synthetase family.</text>
</comment>
<evidence type="ECO:0000256" key="2">
    <source>
        <dbReference type="ARBA" id="ARBA00022723"/>
    </source>
</evidence>
<dbReference type="GO" id="GO:0006424">
    <property type="term" value="P:glutamyl-tRNA aminoacylation"/>
    <property type="evidence" value="ECO:0007669"/>
    <property type="project" value="InterPro"/>
</dbReference>
<keyword evidence="2" id="KW-0479">Metal-binding</keyword>
<dbReference type="GO" id="GO:0005829">
    <property type="term" value="C:cytosol"/>
    <property type="evidence" value="ECO:0007669"/>
    <property type="project" value="TreeGrafter"/>
</dbReference>
<dbReference type="GO" id="GO:0005524">
    <property type="term" value="F:ATP binding"/>
    <property type="evidence" value="ECO:0007669"/>
    <property type="project" value="UniProtKB-KW"/>
</dbReference>
<evidence type="ECO:0000256" key="4">
    <source>
        <dbReference type="ARBA" id="ARBA00022833"/>
    </source>
</evidence>
<dbReference type="InterPro" id="IPR020058">
    <property type="entry name" value="Glu/Gln-tRNA-synth_Ib_cat-dom"/>
</dbReference>
<name>A0A517MPJ2_9BACT</name>
<dbReference type="SUPFAM" id="SSF52374">
    <property type="entry name" value="Nucleotidylyl transferase"/>
    <property type="match status" value="1"/>
</dbReference>
<keyword evidence="7" id="KW-0648">Protein biosynthesis</keyword>
<dbReference type="Gene3D" id="3.40.50.620">
    <property type="entry name" value="HUPs"/>
    <property type="match status" value="1"/>
</dbReference>
<dbReference type="NCBIfam" id="NF004315">
    <property type="entry name" value="PRK05710.1-4"/>
    <property type="match status" value="1"/>
</dbReference>
<organism evidence="9 10">
    <name type="scientific">Adhaeretor mobilis</name>
    <dbReference type="NCBI Taxonomy" id="1930276"/>
    <lineage>
        <taxon>Bacteria</taxon>
        <taxon>Pseudomonadati</taxon>
        <taxon>Planctomycetota</taxon>
        <taxon>Planctomycetia</taxon>
        <taxon>Pirellulales</taxon>
        <taxon>Lacipirellulaceae</taxon>
        <taxon>Adhaeretor</taxon>
    </lineage>
</organism>
<dbReference type="Pfam" id="PF00749">
    <property type="entry name" value="tRNA-synt_1c"/>
    <property type="match status" value="1"/>
</dbReference>
<accession>A0A517MPJ2</accession>
<evidence type="ECO:0000256" key="1">
    <source>
        <dbReference type="ARBA" id="ARBA00022598"/>
    </source>
</evidence>
<dbReference type="InterPro" id="IPR000924">
    <property type="entry name" value="Glu/Gln-tRNA-synth"/>
</dbReference>
<protein>
    <submittedName>
        <fullName evidence="9">tRNA ligase</fullName>
    </submittedName>
</protein>
<dbReference type="RefSeq" id="WP_145056704.1">
    <property type="nucleotide sequence ID" value="NZ_CP036263.1"/>
</dbReference>
<dbReference type="GO" id="GO:0008270">
    <property type="term" value="F:zinc ion binding"/>
    <property type="evidence" value="ECO:0007669"/>
    <property type="project" value="InterPro"/>
</dbReference>
<evidence type="ECO:0000256" key="5">
    <source>
        <dbReference type="ARBA" id="ARBA00022840"/>
    </source>
</evidence>
<dbReference type="AlphaFoldDB" id="A0A517MPJ2"/>
<dbReference type="PROSITE" id="PS00178">
    <property type="entry name" value="AA_TRNA_LIGASE_I"/>
    <property type="match status" value="1"/>
</dbReference>
<dbReference type="OrthoDB" id="9807503at2"/>